<gene>
    <name evidence="1" type="ORF">QVD17_36261</name>
</gene>
<proteinExistence type="predicted"/>
<dbReference type="InterPro" id="IPR029063">
    <property type="entry name" value="SAM-dependent_MTases_sf"/>
</dbReference>
<sequence length="198" mass="22288">MFADPDQEAKYEVERFYKEYKQKFEVLLIDTKDFKDDVFFSPTTELAQADVIAKYKSVLSPNGILLMHLHPVDHMMLDDVKSSLEECFSKVIIVKVTKKSYVAFAAVAPVDAAALIDMGKLIIYVLHLEVVALCLPPSTISSSSTVFRSNLNPNCFVFLSDRLLHHGLSAVVILLCLRHLLFPARRQPSSNIGLTDWV</sequence>
<accession>A0AAD8JSD2</accession>
<keyword evidence="2" id="KW-1185">Reference proteome</keyword>
<dbReference type="Proteomes" id="UP001229421">
    <property type="component" value="Unassembled WGS sequence"/>
</dbReference>
<name>A0AAD8JSD2_TARER</name>
<dbReference type="AlphaFoldDB" id="A0AAD8JSD2"/>
<comment type="caution">
    <text evidence="1">The sequence shown here is derived from an EMBL/GenBank/DDBJ whole genome shotgun (WGS) entry which is preliminary data.</text>
</comment>
<evidence type="ECO:0000313" key="2">
    <source>
        <dbReference type="Proteomes" id="UP001229421"/>
    </source>
</evidence>
<reference evidence="1" key="1">
    <citation type="journal article" date="2023" name="bioRxiv">
        <title>Improved chromosome-level genome assembly for marigold (Tagetes erecta).</title>
        <authorList>
            <person name="Jiang F."/>
            <person name="Yuan L."/>
            <person name="Wang S."/>
            <person name="Wang H."/>
            <person name="Xu D."/>
            <person name="Wang A."/>
            <person name="Fan W."/>
        </authorList>
    </citation>
    <scope>NUCLEOTIDE SEQUENCE</scope>
    <source>
        <strain evidence="1">WSJ</strain>
        <tissue evidence="1">Leaf</tissue>
    </source>
</reference>
<organism evidence="1 2">
    <name type="scientific">Tagetes erecta</name>
    <name type="common">African marigold</name>
    <dbReference type="NCBI Taxonomy" id="13708"/>
    <lineage>
        <taxon>Eukaryota</taxon>
        <taxon>Viridiplantae</taxon>
        <taxon>Streptophyta</taxon>
        <taxon>Embryophyta</taxon>
        <taxon>Tracheophyta</taxon>
        <taxon>Spermatophyta</taxon>
        <taxon>Magnoliopsida</taxon>
        <taxon>eudicotyledons</taxon>
        <taxon>Gunneridae</taxon>
        <taxon>Pentapetalae</taxon>
        <taxon>asterids</taxon>
        <taxon>campanulids</taxon>
        <taxon>Asterales</taxon>
        <taxon>Asteraceae</taxon>
        <taxon>Asteroideae</taxon>
        <taxon>Heliantheae alliance</taxon>
        <taxon>Tageteae</taxon>
        <taxon>Tagetes</taxon>
    </lineage>
</organism>
<evidence type="ECO:0000313" key="1">
    <source>
        <dbReference type="EMBL" id="KAK1409732.1"/>
    </source>
</evidence>
<protein>
    <recommendedName>
        <fullName evidence="3">PABS domain-containing protein</fullName>
    </recommendedName>
</protein>
<dbReference type="SUPFAM" id="SSF53335">
    <property type="entry name" value="S-adenosyl-L-methionine-dependent methyltransferases"/>
    <property type="match status" value="1"/>
</dbReference>
<dbReference type="Gene3D" id="3.40.50.150">
    <property type="entry name" value="Vaccinia Virus protein VP39"/>
    <property type="match status" value="1"/>
</dbReference>
<dbReference type="EMBL" id="JAUHHV010000010">
    <property type="protein sequence ID" value="KAK1409732.1"/>
    <property type="molecule type" value="Genomic_DNA"/>
</dbReference>
<evidence type="ECO:0008006" key="3">
    <source>
        <dbReference type="Google" id="ProtNLM"/>
    </source>
</evidence>